<evidence type="ECO:0000313" key="2">
    <source>
        <dbReference type="Proteomes" id="UP000317977"/>
    </source>
</evidence>
<proteinExistence type="predicted"/>
<gene>
    <name evidence="1" type="ORF">Poly59_05680</name>
</gene>
<dbReference type="Proteomes" id="UP000317977">
    <property type="component" value="Unassembled WGS sequence"/>
</dbReference>
<name>A0A5C6FDJ0_9BACT</name>
<reference evidence="1 2" key="1">
    <citation type="submission" date="2019-02" db="EMBL/GenBank/DDBJ databases">
        <title>Deep-cultivation of Planctomycetes and their phenomic and genomic characterization uncovers novel biology.</title>
        <authorList>
            <person name="Wiegand S."/>
            <person name="Jogler M."/>
            <person name="Boedeker C."/>
            <person name="Pinto D."/>
            <person name="Vollmers J."/>
            <person name="Rivas-Marin E."/>
            <person name="Kohn T."/>
            <person name="Peeters S.H."/>
            <person name="Heuer A."/>
            <person name="Rast P."/>
            <person name="Oberbeckmann S."/>
            <person name="Bunk B."/>
            <person name="Jeske O."/>
            <person name="Meyerdierks A."/>
            <person name="Storesund J.E."/>
            <person name="Kallscheuer N."/>
            <person name="Luecker S."/>
            <person name="Lage O.M."/>
            <person name="Pohl T."/>
            <person name="Merkel B.J."/>
            <person name="Hornburger P."/>
            <person name="Mueller R.-W."/>
            <person name="Bruemmer F."/>
            <person name="Labrenz M."/>
            <person name="Spormann A.M."/>
            <person name="Op Den Camp H."/>
            <person name="Overmann J."/>
            <person name="Amann R."/>
            <person name="Jetten M.S.M."/>
            <person name="Mascher T."/>
            <person name="Medema M.H."/>
            <person name="Devos D.P."/>
            <person name="Kaster A.-K."/>
            <person name="Ovreas L."/>
            <person name="Rohde M."/>
            <person name="Galperin M.Y."/>
            <person name="Jogler C."/>
        </authorList>
    </citation>
    <scope>NUCLEOTIDE SEQUENCE [LARGE SCALE GENOMIC DNA]</scope>
    <source>
        <strain evidence="1 2">Poly59</strain>
    </source>
</reference>
<keyword evidence="2" id="KW-1185">Reference proteome</keyword>
<comment type="caution">
    <text evidence="1">The sequence shown here is derived from an EMBL/GenBank/DDBJ whole genome shotgun (WGS) entry which is preliminary data.</text>
</comment>
<organism evidence="1 2">
    <name type="scientific">Rubripirellula reticaptiva</name>
    <dbReference type="NCBI Taxonomy" id="2528013"/>
    <lineage>
        <taxon>Bacteria</taxon>
        <taxon>Pseudomonadati</taxon>
        <taxon>Planctomycetota</taxon>
        <taxon>Planctomycetia</taxon>
        <taxon>Pirellulales</taxon>
        <taxon>Pirellulaceae</taxon>
        <taxon>Rubripirellula</taxon>
    </lineage>
</organism>
<dbReference type="AlphaFoldDB" id="A0A5C6FDJ0"/>
<accession>A0A5C6FDJ0</accession>
<dbReference type="EMBL" id="SJPX01000001">
    <property type="protein sequence ID" value="TWU57661.1"/>
    <property type="molecule type" value="Genomic_DNA"/>
</dbReference>
<sequence>MFKFRSSPLSQYGIHVATVRNEFPNGLNGKPVGLAIKILPCPLSIANLSAHRVFQDVCGGSDVEDDFSWRLPSPDALVSRCRFSY</sequence>
<protein>
    <submittedName>
        <fullName evidence="1">Uncharacterized protein</fullName>
    </submittedName>
</protein>
<evidence type="ECO:0000313" key="1">
    <source>
        <dbReference type="EMBL" id="TWU57661.1"/>
    </source>
</evidence>